<protein>
    <recommendedName>
        <fullName evidence="2">Glycolipid transfer protein domain-containing protein</fullName>
    </recommendedName>
</protein>
<dbReference type="SUPFAM" id="SSF110004">
    <property type="entry name" value="Glycolipid transfer protein, GLTP"/>
    <property type="match status" value="2"/>
</dbReference>
<feature type="region of interest" description="Disordered" evidence="1">
    <location>
        <begin position="124"/>
        <end position="169"/>
    </location>
</feature>
<dbReference type="InterPro" id="IPR036497">
    <property type="entry name" value="GLTP_sf"/>
</dbReference>
<dbReference type="Pfam" id="PF08718">
    <property type="entry name" value="GLTP"/>
    <property type="match status" value="1"/>
</dbReference>
<organism evidence="3 4">
    <name type="scientific">Synaphobranchus kaupii</name>
    <name type="common">Kaup's arrowtooth eel</name>
    <dbReference type="NCBI Taxonomy" id="118154"/>
    <lineage>
        <taxon>Eukaryota</taxon>
        <taxon>Metazoa</taxon>
        <taxon>Chordata</taxon>
        <taxon>Craniata</taxon>
        <taxon>Vertebrata</taxon>
        <taxon>Euteleostomi</taxon>
        <taxon>Actinopterygii</taxon>
        <taxon>Neopterygii</taxon>
        <taxon>Teleostei</taxon>
        <taxon>Anguilliformes</taxon>
        <taxon>Synaphobranchidae</taxon>
        <taxon>Synaphobranchus</taxon>
    </lineage>
</organism>
<sequence length="311" mass="34891">MVMHGNVSLGGRFLYRFLLPAAIFSLLLFLGSPVTPTLPSDRDSVNRDGLLLSECPGQSFQASRLLSHLHSALGPGSEVLLQPYLSSWDELIKFMESLGPVVEFFSQKVKSKVSLIRRLAQQDLEREDEGPQRLETGWGKHEDPGSLFDAGPAPEKRLQPLEADGEDGRESYKSVSSMMRSELSRGVVSFQRETGSGCRTLLRLHRSLLWLQLFLKKMAERPDAEGRLRSPGELCREAYEEALAPYHPWLLRRAAEFAFLAMPEWDTFFGLVCVQSQAEASPVLDIVVRAIEEVYSRTQGALQERGMLELP</sequence>
<name>A0A9Q1EG23_SYNKA</name>
<dbReference type="GO" id="GO:1902388">
    <property type="term" value="F:ceramide 1-phosphate transfer activity"/>
    <property type="evidence" value="ECO:0007669"/>
    <property type="project" value="TreeGrafter"/>
</dbReference>
<feature type="domain" description="Glycolipid transfer protein" evidence="2">
    <location>
        <begin position="159"/>
        <end position="273"/>
    </location>
</feature>
<reference evidence="3" key="1">
    <citation type="journal article" date="2023" name="Science">
        <title>Genome structures resolve the early diversification of teleost fishes.</title>
        <authorList>
            <person name="Parey E."/>
            <person name="Louis A."/>
            <person name="Montfort J."/>
            <person name="Bouchez O."/>
            <person name="Roques C."/>
            <person name="Iampietro C."/>
            <person name="Lluch J."/>
            <person name="Castinel A."/>
            <person name="Donnadieu C."/>
            <person name="Desvignes T."/>
            <person name="Floi Bucao C."/>
            <person name="Jouanno E."/>
            <person name="Wen M."/>
            <person name="Mejri S."/>
            <person name="Dirks R."/>
            <person name="Jansen H."/>
            <person name="Henkel C."/>
            <person name="Chen W.J."/>
            <person name="Zahm M."/>
            <person name="Cabau C."/>
            <person name="Klopp C."/>
            <person name="Thompson A.W."/>
            <person name="Robinson-Rechavi M."/>
            <person name="Braasch I."/>
            <person name="Lecointre G."/>
            <person name="Bobe J."/>
            <person name="Postlethwait J.H."/>
            <person name="Berthelot C."/>
            <person name="Roest Crollius H."/>
            <person name="Guiguen Y."/>
        </authorList>
    </citation>
    <scope>NUCLEOTIDE SEQUENCE</scope>
    <source>
        <strain evidence="3">WJC10195</strain>
    </source>
</reference>
<dbReference type="PANTHER" id="PTHR10219:SF19">
    <property type="entry name" value="GLYCOLIPID TRANSFER PROTEIN DOMAIN-CONTAINING PROTEIN 2"/>
    <property type="match status" value="1"/>
</dbReference>
<dbReference type="EMBL" id="JAINUF010000018">
    <property type="protein sequence ID" value="KAJ8338142.1"/>
    <property type="molecule type" value="Genomic_DNA"/>
</dbReference>
<dbReference type="GO" id="GO:1902387">
    <property type="term" value="F:ceramide 1-phosphate binding"/>
    <property type="evidence" value="ECO:0007669"/>
    <property type="project" value="TreeGrafter"/>
</dbReference>
<dbReference type="GO" id="GO:0005829">
    <property type="term" value="C:cytosol"/>
    <property type="evidence" value="ECO:0007669"/>
    <property type="project" value="TreeGrafter"/>
</dbReference>
<dbReference type="PANTHER" id="PTHR10219">
    <property type="entry name" value="GLYCOLIPID TRANSFER PROTEIN-RELATED"/>
    <property type="match status" value="1"/>
</dbReference>
<evidence type="ECO:0000313" key="3">
    <source>
        <dbReference type="EMBL" id="KAJ8338142.1"/>
    </source>
</evidence>
<dbReference type="InterPro" id="IPR014830">
    <property type="entry name" value="Glycolipid_transfer_prot_dom"/>
</dbReference>
<comment type="caution">
    <text evidence="3">The sequence shown here is derived from an EMBL/GenBank/DDBJ whole genome shotgun (WGS) entry which is preliminary data.</text>
</comment>
<gene>
    <name evidence="3" type="ORF">SKAU_G00371080</name>
</gene>
<dbReference type="Proteomes" id="UP001152622">
    <property type="component" value="Chromosome 18"/>
</dbReference>
<proteinExistence type="predicted"/>
<evidence type="ECO:0000259" key="2">
    <source>
        <dbReference type="Pfam" id="PF08718"/>
    </source>
</evidence>
<keyword evidence="4" id="KW-1185">Reference proteome</keyword>
<accession>A0A9Q1EG23</accession>
<evidence type="ECO:0000256" key="1">
    <source>
        <dbReference type="SAM" id="MobiDB-lite"/>
    </source>
</evidence>
<dbReference type="Gene3D" id="1.10.3520.10">
    <property type="entry name" value="Glycolipid transfer protein"/>
    <property type="match status" value="1"/>
</dbReference>
<dbReference type="GO" id="GO:0016020">
    <property type="term" value="C:membrane"/>
    <property type="evidence" value="ECO:0007669"/>
    <property type="project" value="TreeGrafter"/>
</dbReference>
<dbReference type="OrthoDB" id="116883at2759"/>
<evidence type="ECO:0000313" key="4">
    <source>
        <dbReference type="Proteomes" id="UP001152622"/>
    </source>
</evidence>
<dbReference type="AlphaFoldDB" id="A0A9Q1EG23"/>